<evidence type="ECO:0000256" key="3">
    <source>
        <dbReference type="ARBA" id="ARBA00022723"/>
    </source>
</evidence>
<keyword evidence="4" id="KW-0408">Iron</keyword>
<reference evidence="5 6" key="1">
    <citation type="submission" date="2018-07" db="EMBL/GenBank/DDBJ databases">
        <title>Genomic Encyclopedia of Type Strains, Phase IV (KMG-IV): sequencing the most valuable type-strain genomes for metagenomic binning, comparative biology and taxonomic classification.</title>
        <authorList>
            <person name="Goeker M."/>
        </authorList>
    </citation>
    <scope>NUCLEOTIDE SEQUENCE [LARGE SCALE GENOMIC DNA]</scope>
    <source>
        <strain evidence="5 6">DSM 101478</strain>
    </source>
</reference>
<accession>A0A370QLH1</accession>
<evidence type="ECO:0000256" key="2">
    <source>
        <dbReference type="ARBA" id="ARBA00022617"/>
    </source>
</evidence>
<dbReference type="Proteomes" id="UP000255317">
    <property type="component" value="Unassembled WGS sequence"/>
</dbReference>
<protein>
    <submittedName>
        <fullName evidence="5">Hemoglobin</fullName>
    </submittedName>
</protein>
<keyword evidence="1" id="KW-0813">Transport</keyword>
<dbReference type="InterPro" id="IPR001486">
    <property type="entry name" value="Hemoglobin_trunc"/>
</dbReference>
<dbReference type="Gene3D" id="1.10.490.10">
    <property type="entry name" value="Globins"/>
    <property type="match status" value="1"/>
</dbReference>
<evidence type="ECO:0000256" key="4">
    <source>
        <dbReference type="ARBA" id="ARBA00023004"/>
    </source>
</evidence>
<evidence type="ECO:0000256" key="1">
    <source>
        <dbReference type="ARBA" id="ARBA00022448"/>
    </source>
</evidence>
<keyword evidence="6" id="KW-1185">Reference proteome</keyword>
<dbReference type="CDD" id="cd08916">
    <property type="entry name" value="TrHb3_P"/>
    <property type="match status" value="1"/>
</dbReference>
<comment type="caution">
    <text evidence="5">The sequence shown here is derived from an EMBL/GenBank/DDBJ whole genome shotgun (WGS) entry which is preliminary data.</text>
</comment>
<organism evidence="5 6">
    <name type="scientific">Marinirhabdus gelatinilytica</name>
    <dbReference type="NCBI Taxonomy" id="1703343"/>
    <lineage>
        <taxon>Bacteria</taxon>
        <taxon>Pseudomonadati</taxon>
        <taxon>Bacteroidota</taxon>
        <taxon>Flavobacteriia</taxon>
        <taxon>Flavobacteriales</taxon>
        <taxon>Flavobacteriaceae</taxon>
    </lineage>
</organism>
<dbReference type="InterPro" id="IPR012292">
    <property type="entry name" value="Globin/Proto"/>
</dbReference>
<name>A0A370QLH1_9FLAO</name>
<evidence type="ECO:0000313" key="5">
    <source>
        <dbReference type="EMBL" id="RDK89181.1"/>
    </source>
</evidence>
<dbReference type="GO" id="GO:0046872">
    <property type="term" value="F:metal ion binding"/>
    <property type="evidence" value="ECO:0007669"/>
    <property type="project" value="UniProtKB-KW"/>
</dbReference>
<dbReference type="AlphaFoldDB" id="A0A370QLH1"/>
<dbReference type="OrthoDB" id="25954at2"/>
<dbReference type="Pfam" id="PF01152">
    <property type="entry name" value="Bac_globin"/>
    <property type="match status" value="1"/>
</dbReference>
<dbReference type="SUPFAM" id="SSF46458">
    <property type="entry name" value="Globin-like"/>
    <property type="match status" value="1"/>
</dbReference>
<evidence type="ECO:0000313" key="6">
    <source>
        <dbReference type="Proteomes" id="UP000255317"/>
    </source>
</evidence>
<proteinExistence type="predicted"/>
<dbReference type="RefSeq" id="WP_115122812.1">
    <property type="nucleotide sequence ID" value="NZ_QRAO01000001.1"/>
</dbReference>
<dbReference type="InterPro" id="IPR009050">
    <property type="entry name" value="Globin-like_sf"/>
</dbReference>
<keyword evidence="2" id="KW-0349">Heme</keyword>
<dbReference type="EMBL" id="QRAO01000001">
    <property type="protein sequence ID" value="RDK89181.1"/>
    <property type="molecule type" value="Genomic_DNA"/>
</dbReference>
<dbReference type="GO" id="GO:0019825">
    <property type="term" value="F:oxygen binding"/>
    <property type="evidence" value="ECO:0007669"/>
    <property type="project" value="InterPro"/>
</dbReference>
<sequence length="121" mass="14590">MKEIKDRKDIEIMVDTFYTAVRKDDLLGPIFNGIIKDNWSQHLDTMYRFWQTVLLHEYAYKGSPFMPHRKLPINEQHFDRWLQLFKSSIDENFKGKAADEAKWRAEKMAEMFLIKLNNKSF</sequence>
<dbReference type="GO" id="GO:0020037">
    <property type="term" value="F:heme binding"/>
    <property type="evidence" value="ECO:0007669"/>
    <property type="project" value="InterPro"/>
</dbReference>
<keyword evidence="3" id="KW-0479">Metal-binding</keyword>
<gene>
    <name evidence="5" type="ORF">C8D94_1011062</name>
</gene>